<dbReference type="GO" id="GO:0006606">
    <property type="term" value="P:protein import into nucleus"/>
    <property type="evidence" value="ECO:0007669"/>
    <property type="project" value="TreeGrafter"/>
</dbReference>
<organism evidence="6 7">
    <name type="scientific">Diutina rugosa</name>
    <name type="common">Yeast</name>
    <name type="synonym">Candida rugosa</name>
    <dbReference type="NCBI Taxonomy" id="5481"/>
    <lineage>
        <taxon>Eukaryota</taxon>
        <taxon>Fungi</taxon>
        <taxon>Dikarya</taxon>
        <taxon>Ascomycota</taxon>
        <taxon>Saccharomycotina</taxon>
        <taxon>Pichiomycetes</taxon>
        <taxon>Debaryomycetaceae</taxon>
        <taxon>Diutina</taxon>
    </lineage>
</organism>
<dbReference type="AlphaFoldDB" id="A0A642UDW2"/>
<proteinExistence type="inferred from homology"/>
<evidence type="ECO:0000256" key="4">
    <source>
        <dbReference type="ARBA" id="ARBA00023242"/>
    </source>
</evidence>
<dbReference type="Pfam" id="PF03810">
    <property type="entry name" value="IBN_N"/>
    <property type="match status" value="1"/>
</dbReference>
<dbReference type="SMART" id="SM00913">
    <property type="entry name" value="IBN_N"/>
    <property type="match status" value="1"/>
</dbReference>
<gene>
    <name evidence="6" type="ORF">DIURU_005300</name>
</gene>
<dbReference type="EMBL" id="SWFT01000158">
    <property type="protein sequence ID" value="KAA8897323.1"/>
    <property type="molecule type" value="Genomic_DNA"/>
</dbReference>
<dbReference type="InterPro" id="IPR001494">
    <property type="entry name" value="Importin-beta_N"/>
</dbReference>
<dbReference type="PANTHER" id="PTHR10997:SF7">
    <property type="entry name" value="IMPORTIN-11"/>
    <property type="match status" value="1"/>
</dbReference>
<keyword evidence="3" id="KW-0813">Transport</keyword>
<dbReference type="GO" id="GO:0005635">
    <property type="term" value="C:nuclear envelope"/>
    <property type="evidence" value="ECO:0007669"/>
    <property type="project" value="TreeGrafter"/>
</dbReference>
<dbReference type="GO" id="GO:0031267">
    <property type="term" value="F:small GTPase binding"/>
    <property type="evidence" value="ECO:0007669"/>
    <property type="project" value="InterPro"/>
</dbReference>
<name>A0A642UDW2_DIURU</name>
<dbReference type="InterPro" id="IPR016024">
    <property type="entry name" value="ARM-type_fold"/>
</dbReference>
<dbReference type="VEuPathDB" id="FungiDB:DIURU_005300"/>
<keyword evidence="7" id="KW-1185">Reference proteome</keyword>
<evidence type="ECO:0000313" key="7">
    <source>
        <dbReference type="Proteomes" id="UP000449547"/>
    </source>
</evidence>
<evidence type="ECO:0000256" key="2">
    <source>
        <dbReference type="ARBA" id="ARBA00007991"/>
    </source>
</evidence>
<dbReference type="Pfam" id="PF08389">
    <property type="entry name" value="Xpo1"/>
    <property type="match status" value="1"/>
</dbReference>
<comment type="caution">
    <text evidence="6">The sequence shown here is derived from an EMBL/GenBank/DDBJ whole genome shotgun (WGS) entry which is preliminary data.</text>
</comment>
<dbReference type="InterPro" id="IPR058669">
    <property type="entry name" value="TPR_IPO7/11-like"/>
</dbReference>
<dbReference type="OrthoDB" id="361693at2759"/>
<dbReference type="InterPro" id="IPR011989">
    <property type="entry name" value="ARM-like"/>
</dbReference>
<evidence type="ECO:0000313" key="6">
    <source>
        <dbReference type="EMBL" id="KAA8897323.1"/>
    </source>
</evidence>
<dbReference type="Proteomes" id="UP000449547">
    <property type="component" value="Unassembled WGS sequence"/>
</dbReference>
<evidence type="ECO:0000259" key="5">
    <source>
        <dbReference type="PROSITE" id="PS50166"/>
    </source>
</evidence>
<keyword evidence="4" id="KW-0539">Nucleus</keyword>
<reference evidence="6 7" key="1">
    <citation type="submission" date="2019-07" db="EMBL/GenBank/DDBJ databases">
        <title>Genome assembly of two rare yeast pathogens: Diutina rugosa and Trichomonascus ciferrii.</title>
        <authorList>
            <person name="Mixao V."/>
            <person name="Saus E."/>
            <person name="Hansen A."/>
            <person name="Lass-Flor C."/>
            <person name="Gabaldon T."/>
        </authorList>
    </citation>
    <scope>NUCLEOTIDE SEQUENCE [LARGE SCALE GENOMIC DNA]</scope>
    <source>
        <strain evidence="6 7">CBS 613</strain>
    </source>
</reference>
<dbReference type="GeneID" id="54783951"/>
<dbReference type="Pfam" id="PF25758">
    <property type="entry name" value="TPR_IPO11"/>
    <property type="match status" value="1"/>
</dbReference>
<dbReference type="InterPro" id="IPR013598">
    <property type="entry name" value="Exportin-1/Importin-b-like"/>
</dbReference>
<comment type="similarity">
    <text evidence="2">Belongs to the importin beta family.</text>
</comment>
<accession>A0A642UDW2</accession>
<dbReference type="SUPFAM" id="SSF48371">
    <property type="entry name" value="ARM repeat"/>
    <property type="match status" value="1"/>
</dbReference>
<protein>
    <recommendedName>
        <fullName evidence="5">Importin N-terminal domain-containing protein</fullName>
    </recommendedName>
</protein>
<feature type="domain" description="Importin N-terminal" evidence="5">
    <location>
        <begin position="31"/>
        <end position="103"/>
    </location>
</feature>
<dbReference type="PANTHER" id="PTHR10997">
    <property type="entry name" value="IMPORTIN-7, 8, 11"/>
    <property type="match status" value="1"/>
</dbReference>
<sequence length="986" mass="111823">MRPSMELTLDNLVATLSYASQAERSESHRQAEAQLGQWETAPGYHYLLQEVFINRDSPTPIRWLAVICFKNGVDRYWRPSKKHAISKEEKAQIRSRSFAMLDEQNQNLSVHNATAVAKIARFDFPSEWPTLFDDIERLLEQLVFDQNDMVATNNLLIILNRVIKSVSTVRIGRSRHAMQAKASTVVTLLVKLYTKFFTSWAASLDLKLMEVCYSCLKCLRRIIPEGFDQPHTNQDVCEFVSLTVDHLQGLVVEHDKYSSDLLERYVRCYTKLYYNILSNNPTSFMLLPCSQKIITTFLSLLEQKAEDIHRAGSGDGDDENDFWVVLALKGFLILKKCIEFIYKKGAITIKQRNDKAEVEASVAKLTQETFTPEAICHLCNIVINWYLRLRPSDLERWSLDGEEWWNEELSQSWEYQIRPCAENFYQELIKIFDEFLTPFIIDKISNGLTTQSDILTKDSILCTFQLSSVQLANHVSFDTLLKDLFIPQAMATSSSEGKVLKRRVCLIISEWVGVSCSRESRVEIYKFLTPLLSDEDVVVRLAAISTLRTVSEDWDFVKADFTPFFPTTIDPIIQTLNSVSLTESKLYIHKTLGGLLERCNPLVDQSVLIKVLDVIKSSGDGATEPIVKSSIVRLLRSLTITMSDLSPEVHSLALPLIRMCCSENTEYYTLLSEDGYDLWLAILTYCPTSCHSQEIVDLFGILVTGLRDSTEILPTILAIMRSYALYAPKLYCEPAGAEQLAVVAGYLATMRDDSYVVLVSLLDILMVSLDGNQQFYENLMSSGLFAAMLAYATDEAMTTFMANKLFLVMSRMAKSCPQLWFQMVEHVGQSPQTVIDVWIRYFNSNGNPRNRKINLMGLLSLTSYGVIAQGQPQGWCADAFNQSIAKTFIFTEEVNESMDGMVDAYNHDLTYEDIDDYAYLDPSIKPHGEKLRYTEVCAKDPVASTNLANFLKQCVLQVRNELGNSAFEQLVGANDQYVVEKLAGVQ</sequence>
<evidence type="ECO:0000256" key="1">
    <source>
        <dbReference type="ARBA" id="ARBA00004123"/>
    </source>
</evidence>
<dbReference type="GO" id="GO:0005829">
    <property type="term" value="C:cytosol"/>
    <property type="evidence" value="ECO:0007669"/>
    <property type="project" value="TreeGrafter"/>
</dbReference>
<evidence type="ECO:0000256" key="3">
    <source>
        <dbReference type="ARBA" id="ARBA00022448"/>
    </source>
</evidence>
<dbReference type="Gene3D" id="1.25.10.10">
    <property type="entry name" value="Leucine-rich Repeat Variant"/>
    <property type="match status" value="1"/>
</dbReference>
<dbReference type="RefSeq" id="XP_034009924.1">
    <property type="nucleotide sequence ID" value="XM_034158268.1"/>
</dbReference>
<dbReference type="PROSITE" id="PS50166">
    <property type="entry name" value="IMPORTIN_B_NT"/>
    <property type="match status" value="1"/>
</dbReference>
<comment type="subcellular location">
    <subcellularLocation>
        <location evidence="1">Nucleus</location>
    </subcellularLocation>
</comment>
<dbReference type="OMA" id="SFHYVFH"/>